<accession>X0PAW6</accession>
<evidence type="ECO:0000256" key="1">
    <source>
        <dbReference type="ARBA" id="ARBA00023015"/>
    </source>
</evidence>
<comment type="caution">
    <text evidence="5">The sequence shown here is derived from an EMBL/GenBank/DDBJ whole genome shotgun (WGS) entry which is preliminary data.</text>
</comment>
<keyword evidence="3" id="KW-0804">Transcription</keyword>
<evidence type="ECO:0000256" key="2">
    <source>
        <dbReference type="ARBA" id="ARBA00023125"/>
    </source>
</evidence>
<dbReference type="PRINTS" id="PR00598">
    <property type="entry name" value="HTHMARR"/>
</dbReference>
<dbReference type="PROSITE" id="PS50995">
    <property type="entry name" value="HTH_MARR_2"/>
    <property type="match status" value="1"/>
</dbReference>
<dbReference type="STRING" id="1423743.FD41_GL000639"/>
<dbReference type="AlphaFoldDB" id="X0PAW6"/>
<dbReference type="OrthoDB" id="6462103at2"/>
<keyword evidence="8" id="KW-1185">Reference proteome</keyword>
<dbReference type="GO" id="GO:0003700">
    <property type="term" value="F:DNA-binding transcription factor activity"/>
    <property type="evidence" value="ECO:0007669"/>
    <property type="project" value="InterPro"/>
</dbReference>
<dbReference type="InterPro" id="IPR036390">
    <property type="entry name" value="WH_DNA-bd_sf"/>
</dbReference>
<evidence type="ECO:0000313" key="7">
    <source>
        <dbReference type="Proteomes" id="UP000019488"/>
    </source>
</evidence>
<feature type="domain" description="HTH marR-type" evidence="4">
    <location>
        <begin position="1"/>
        <end position="133"/>
    </location>
</feature>
<dbReference type="PATRIC" id="fig|1423743.5.peg.653"/>
<dbReference type="Pfam" id="PF01047">
    <property type="entry name" value="MarR"/>
    <property type="match status" value="1"/>
</dbReference>
<organism evidence="5 7">
    <name type="scientific">Lentilactobacillus farraginis DSM 18382 = JCM 14108</name>
    <dbReference type="NCBI Taxonomy" id="1423743"/>
    <lineage>
        <taxon>Bacteria</taxon>
        <taxon>Bacillati</taxon>
        <taxon>Bacillota</taxon>
        <taxon>Bacilli</taxon>
        <taxon>Lactobacillales</taxon>
        <taxon>Lactobacillaceae</taxon>
        <taxon>Lentilactobacillus</taxon>
    </lineage>
</organism>
<dbReference type="Proteomes" id="UP000051966">
    <property type="component" value="Unassembled WGS sequence"/>
</dbReference>
<evidence type="ECO:0000313" key="5">
    <source>
        <dbReference type="EMBL" id="GAF36899.1"/>
    </source>
</evidence>
<gene>
    <name evidence="6" type="ORF">FD41_GL000639</name>
    <name evidence="5" type="ORF">JCM14108_1894</name>
</gene>
<dbReference type="SUPFAM" id="SSF46785">
    <property type="entry name" value="Winged helix' DNA-binding domain"/>
    <property type="match status" value="1"/>
</dbReference>
<sequence length="150" mass="17398">MAEILRPIGVIARALDAIANVEFKRFDLSKGQYLYLIRIYEHPGIIQERLAEMIKVDRTTAARAIQKLEKSGLIEKRPDDNNKKIRRLFVSERGRQLAPVIERENHYSNKMALTGLSNQQADQLAELLEKVSQNVSDDWERVKKGHQRLY</sequence>
<evidence type="ECO:0000256" key="3">
    <source>
        <dbReference type="ARBA" id="ARBA00023163"/>
    </source>
</evidence>
<evidence type="ECO:0000313" key="6">
    <source>
        <dbReference type="EMBL" id="KRM06365.1"/>
    </source>
</evidence>
<keyword evidence="2" id="KW-0238">DNA-binding</keyword>
<dbReference type="InterPro" id="IPR023187">
    <property type="entry name" value="Tscrpt_reg_MarR-type_CS"/>
</dbReference>
<protein>
    <submittedName>
        <fullName evidence="6">MarR family transcriptional regulator</fullName>
    </submittedName>
    <submittedName>
        <fullName evidence="5">Transcriptional regulator, MarR family</fullName>
    </submittedName>
</protein>
<dbReference type="InterPro" id="IPR000835">
    <property type="entry name" value="HTH_MarR-typ"/>
</dbReference>
<keyword evidence="1" id="KW-0805">Transcription regulation</keyword>
<dbReference type="SMART" id="SM00347">
    <property type="entry name" value="HTH_MARR"/>
    <property type="match status" value="1"/>
</dbReference>
<evidence type="ECO:0000313" key="8">
    <source>
        <dbReference type="Proteomes" id="UP000051966"/>
    </source>
</evidence>
<dbReference type="EMBL" id="AZFY01000104">
    <property type="protein sequence ID" value="KRM06365.1"/>
    <property type="molecule type" value="Genomic_DNA"/>
</dbReference>
<proteinExistence type="predicted"/>
<dbReference type="InterPro" id="IPR036388">
    <property type="entry name" value="WH-like_DNA-bd_sf"/>
</dbReference>
<name>X0PAW6_9LACO</name>
<dbReference type="RefSeq" id="WP_035179948.1">
    <property type="nucleotide sequence ID" value="NZ_AZFY01000104.1"/>
</dbReference>
<dbReference type="Proteomes" id="UP000019488">
    <property type="component" value="Unassembled WGS sequence"/>
</dbReference>
<dbReference type="PANTHER" id="PTHR42756:SF2">
    <property type="entry name" value="MARR FAMILY REGULATORY PROTEIN"/>
    <property type="match status" value="1"/>
</dbReference>
<dbReference type="PROSITE" id="PS01117">
    <property type="entry name" value="HTH_MARR_1"/>
    <property type="match status" value="1"/>
</dbReference>
<reference evidence="5" key="1">
    <citation type="journal article" date="2014" name="Genome Announc.">
        <title>Draft Genome Sequences of Two Lactobacillus Strains, L. farraginis JCM 14108T and L. composti JCM 14202T, Isolated from Compost of Distilled Shochu Residue.</title>
        <authorList>
            <person name="Yuki M."/>
            <person name="Oshima K."/>
            <person name="Suda W."/>
            <person name="Kitahara M."/>
            <person name="Kitamura K."/>
            <person name="Iida T."/>
            <person name="Hattori M."/>
            <person name="Ohkuma M."/>
        </authorList>
    </citation>
    <scope>NUCLEOTIDE SEQUENCE [LARGE SCALE GENOMIC DNA]</scope>
    <source>
        <strain evidence="5">JCM 14108</strain>
    </source>
</reference>
<reference evidence="6 8" key="2">
    <citation type="journal article" date="2015" name="Genome Announc.">
        <title>Expanding the biotechnology potential of lactobacilli through comparative genomics of 213 strains and associated genera.</title>
        <authorList>
            <person name="Sun Z."/>
            <person name="Harris H.M."/>
            <person name="McCann A."/>
            <person name="Guo C."/>
            <person name="Argimon S."/>
            <person name="Zhang W."/>
            <person name="Yang X."/>
            <person name="Jeffery I.B."/>
            <person name="Cooney J.C."/>
            <person name="Kagawa T.F."/>
            <person name="Liu W."/>
            <person name="Song Y."/>
            <person name="Salvetti E."/>
            <person name="Wrobel A."/>
            <person name="Rasinkangas P."/>
            <person name="Parkhill J."/>
            <person name="Rea M.C."/>
            <person name="O'Sullivan O."/>
            <person name="Ritari J."/>
            <person name="Douillard F.P."/>
            <person name="Paul Ross R."/>
            <person name="Yang R."/>
            <person name="Briner A.E."/>
            <person name="Felis G.E."/>
            <person name="de Vos W.M."/>
            <person name="Barrangou R."/>
            <person name="Klaenhammer T.R."/>
            <person name="Caufield P.W."/>
            <person name="Cui Y."/>
            <person name="Zhang H."/>
            <person name="O'Toole P.W."/>
        </authorList>
    </citation>
    <scope>NUCLEOTIDE SEQUENCE [LARGE SCALE GENOMIC DNA]</scope>
    <source>
        <strain evidence="6 8">DSM 18382</strain>
    </source>
</reference>
<dbReference type="eggNOG" id="COG1846">
    <property type="taxonomic scope" value="Bacteria"/>
</dbReference>
<dbReference type="Gene3D" id="1.10.10.10">
    <property type="entry name" value="Winged helix-like DNA-binding domain superfamily/Winged helix DNA-binding domain"/>
    <property type="match status" value="1"/>
</dbReference>
<dbReference type="EMBL" id="BAKI01000019">
    <property type="protein sequence ID" value="GAF36899.1"/>
    <property type="molecule type" value="Genomic_DNA"/>
</dbReference>
<evidence type="ECO:0000259" key="4">
    <source>
        <dbReference type="PROSITE" id="PS50995"/>
    </source>
</evidence>
<dbReference type="PANTHER" id="PTHR42756">
    <property type="entry name" value="TRANSCRIPTIONAL REGULATOR, MARR"/>
    <property type="match status" value="1"/>
</dbReference>
<dbReference type="GO" id="GO:0003677">
    <property type="term" value="F:DNA binding"/>
    <property type="evidence" value="ECO:0007669"/>
    <property type="project" value="UniProtKB-KW"/>
</dbReference>